<accession>A0A517YIU8</accession>
<protein>
    <submittedName>
        <fullName evidence="2">Uncharacterized protein</fullName>
    </submittedName>
</protein>
<gene>
    <name evidence="2" type="ORF">ETAA8_52540</name>
</gene>
<proteinExistence type="predicted"/>
<name>A0A517YIU8_9BACT</name>
<dbReference type="AlphaFoldDB" id="A0A517YIU8"/>
<organism evidence="2 3">
    <name type="scientific">Anatilimnocola aggregata</name>
    <dbReference type="NCBI Taxonomy" id="2528021"/>
    <lineage>
        <taxon>Bacteria</taxon>
        <taxon>Pseudomonadati</taxon>
        <taxon>Planctomycetota</taxon>
        <taxon>Planctomycetia</taxon>
        <taxon>Pirellulales</taxon>
        <taxon>Pirellulaceae</taxon>
        <taxon>Anatilimnocola</taxon>
    </lineage>
</organism>
<reference evidence="2 3" key="1">
    <citation type="submission" date="2019-02" db="EMBL/GenBank/DDBJ databases">
        <title>Deep-cultivation of Planctomycetes and their phenomic and genomic characterization uncovers novel biology.</title>
        <authorList>
            <person name="Wiegand S."/>
            <person name="Jogler M."/>
            <person name="Boedeker C."/>
            <person name="Pinto D."/>
            <person name="Vollmers J."/>
            <person name="Rivas-Marin E."/>
            <person name="Kohn T."/>
            <person name="Peeters S.H."/>
            <person name="Heuer A."/>
            <person name="Rast P."/>
            <person name="Oberbeckmann S."/>
            <person name="Bunk B."/>
            <person name="Jeske O."/>
            <person name="Meyerdierks A."/>
            <person name="Storesund J.E."/>
            <person name="Kallscheuer N."/>
            <person name="Luecker S."/>
            <person name="Lage O.M."/>
            <person name="Pohl T."/>
            <person name="Merkel B.J."/>
            <person name="Hornburger P."/>
            <person name="Mueller R.-W."/>
            <person name="Bruemmer F."/>
            <person name="Labrenz M."/>
            <person name="Spormann A.M."/>
            <person name="Op den Camp H."/>
            <person name="Overmann J."/>
            <person name="Amann R."/>
            <person name="Jetten M.S.M."/>
            <person name="Mascher T."/>
            <person name="Medema M.H."/>
            <person name="Devos D.P."/>
            <person name="Kaster A.-K."/>
            <person name="Ovreas L."/>
            <person name="Rohde M."/>
            <person name="Galperin M.Y."/>
            <person name="Jogler C."/>
        </authorList>
    </citation>
    <scope>NUCLEOTIDE SEQUENCE [LARGE SCALE GENOMIC DNA]</scope>
    <source>
        <strain evidence="2 3">ETA_A8</strain>
    </source>
</reference>
<dbReference type="KEGG" id="aagg:ETAA8_52540"/>
<dbReference type="Proteomes" id="UP000315017">
    <property type="component" value="Chromosome"/>
</dbReference>
<evidence type="ECO:0000313" key="2">
    <source>
        <dbReference type="EMBL" id="QDU30135.1"/>
    </source>
</evidence>
<evidence type="ECO:0000313" key="3">
    <source>
        <dbReference type="Proteomes" id="UP000315017"/>
    </source>
</evidence>
<keyword evidence="3" id="KW-1185">Reference proteome</keyword>
<feature type="region of interest" description="Disordered" evidence="1">
    <location>
        <begin position="49"/>
        <end position="70"/>
    </location>
</feature>
<dbReference type="EMBL" id="CP036274">
    <property type="protein sequence ID" value="QDU30135.1"/>
    <property type="molecule type" value="Genomic_DNA"/>
</dbReference>
<sequence length="70" mass="7798">MNPLELNATLRLASARSTWDVRPVTNTLPVKELSRLIADIRRSRACFADSEESTDQPATLENVIGCDPRD</sequence>
<evidence type="ECO:0000256" key="1">
    <source>
        <dbReference type="SAM" id="MobiDB-lite"/>
    </source>
</evidence>
<dbReference type="RefSeq" id="WP_145095106.1">
    <property type="nucleotide sequence ID" value="NZ_CP036274.1"/>
</dbReference>